<proteinExistence type="predicted"/>
<gene>
    <name evidence="2" type="ORF">WA1_21705</name>
</gene>
<organism evidence="2 3">
    <name type="scientific">Scytonema hofmannii PCC 7110</name>
    <dbReference type="NCBI Taxonomy" id="128403"/>
    <lineage>
        <taxon>Bacteria</taxon>
        <taxon>Bacillati</taxon>
        <taxon>Cyanobacteriota</taxon>
        <taxon>Cyanophyceae</taxon>
        <taxon>Nostocales</taxon>
        <taxon>Scytonemataceae</taxon>
        <taxon>Scytonema</taxon>
    </lineage>
</organism>
<evidence type="ECO:0000313" key="3">
    <source>
        <dbReference type="Proteomes" id="UP000076925"/>
    </source>
</evidence>
<evidence type="ECO:0000313" key="2">
    <source>
        <dbReference type="EMBL" id="KYC41326.1"/>
    </source>
</evidence>
<protein>
    <submittedName>
        <fullName evidence="2">Filamentous hemagglutinin</fullName>
    </submittedName>
</protein>
<dbReference type="SUPFAM" id="SSF53448">
    <property type="entry name" value="Nucleotide-diphospho-sugar transferases"/>
    <property type="match status" value="1"/>
</dbReference>
<dbReference type="OrthoDB" id="549701at2"/>
<dbReference type="Pfam" id="PF00535">
    <property type="entry name" value="Glycos_transf_2"/>
    <property type="match status" value="1"/>
</dbReference>
<dbReference type="InterPro" id="IPR029044">
    <property type="entry name" value="Nucleotide-diphossugar_trans"/>
</dbReference>
<dbReference type="Proteomes" id="UP000076925">
    <property type="component" value="Unassembled WGS sequence"/>
</dbReference>
<dbReference type="PANTHER" id="PTHR43685">
    <property type="entry name" value="GLYCOSYLTRANSFERASE"/>
    <property type="match status" value="1"/>
</dbReference>
<dbReference type="EMBL" id="ANNX02000021">
    <property type="protein sequence ID" value="KYC41326.1"/>
    <property type="molecule type" value="Genomic_DNA"/>
</dbReference>
<sequence length="252" mass="29137">MEKSISIIMTVYNRERYLASAIKSVLIQTCPDFELLIWDDGSTDRSVEIARYFAQIDPRVRVVTADHQGRARSLKAAIAQTTCPYFGWVDSDDLLAPTALEETLAVLADSPEIGLVYTDYQVINERNKIMGYGQRCRIPYSKEQLLVDFMIFHFRLLRRSVYEQGGGINEQFELAQDYDLCLRLSEVTEIEHLAKPLYYYRRHSESASHQKRVEQILAARDAINFALVRRGLNERYELDVEIVGRYSLRPKA</sequence>
<dbReference type="InterPro" id="IPR001173">
    <property type="entry name" value="Glyco_trans_2-like"/>
</dbReference>
<dbReference type="Gene3D" id="3.90.550.10">
    <property type="entry name" value="Spore Coat Polysaccharide Biosynthesis Protein SpsA, Chain A"/>
    <property type="match status" value="1"/>
</dbReference>
<dbReference type="PANTHER" id="PTHR43685:SF2">
    <property type="entry name" value="GLYCOSYLTRANSFERASE 2-LIKE DOMAIN-CONTAINING PROTEIN"/>
    <property type="match status" value="1"/>
</dbReference>
<keyword evidence="3" id="KW-1185">Reference proteome</keyword>
<dbReference type="AlphaFoldDB" id="A0A139X9I1"/>
<dbReference type="InterPro" id="IPR050834">
    <property type="entry name" value="Glycosyltransf_2"/>
</dbReference>
<accession>A0A139X9I1</accession>
<reference evidence="2 3" key="1">
    <citation type="journal article" date="2013" name="Genome Biol. Evol.">
        <title>Genomes of Stigonematalean cyanobacteria (subsection V) and the evolution of oxygenic photosynthesis from prokaryotes to plastids.</title>
        <authorList>
            <person name="Dagan T."/>
            <person name="Roettger M."/>
            <person name="Stucken K."/>
            <person name="Landan G."/>
            <person name="Koch R."/>
            <person name="Major P."/>
            <person name="Gould S.B."/>
            <person name="Goremykin V.V."/>
            <person name="Rippka R."/>
            <person name="Tandeau de Marsac N."/>
            <person name="Gugger M."/>
            <person name="Lockhart P.J."/>
            <person name="Allen J.F."/>
            <person name="Brune I."/>
            <person name="Maus I."/>
            <person name="Puhler A."/>
            <person name="Martin W.F."/>
        </authorList>
    </citation>
    <scope>NUCLEOTIDE SEQUENCE [LARGE SCALE GENOMIC DNA]</scope>
    <source>
        <strain evidence="2 3">PCC 7110</strain>
    </source>
</reference>
<evidence type="ECO:0000259" key="1">
    <source>
        <dbReference type="Pfam" id="PF00535"/>
    </source>
</evidence>
<dbReference type="RefSeq" id="WP_017748853.1">
    <property type="nucleotide sequence ID" value="NZ_KQ976354.1"/>
</dbReference>
<comment type="caution">
    <text evidence="2">The sequence shown here is derived from an EMBL/GenBank/DDBJ whole genome shotgun (WGS) entry which is preliminary data.</text>
</comment>
<dbReference type="STRING" id="128403.WA1_21705"/>
<feature type="domain" description="Glycosyltransferase 2-like" evidence="1">
    <location>
        <begin position="6"/>
        <end position="164"/>
    </location>
</feature>
<name>A0A139X9I1_9CYAN</name>